<evidence type="ECO:0000259" key="3">
    <source>
        <dbReference type="Pfam" id="PF00881"/>
    </source>
</evidence>
<sequence>MDLIQGIKERRSVRKFKDTPIPREIIREIVEIASYAPSWKNTQTARYIVVDDKELLKKIATEECMMGFAHNVTIIAKAPALVIQTIVKGRSGYEKDGSFSTSKEDKWEVFDAGIAAQTFCLGAHAKGLGTVIMGIFDEKKIGEIIELPQGQQIAALIAIGYPDEKPKAPARKTPEELLTFL</sequence>
<name>A0A9D2RXI0_9FIRM</name>
<organism evidence="4 5">
    <name type="scientific">Candidatus Blautia faecavium</name>
    <dbReference type="NCBI Taxonomy" id="2838487"/>
    <lineage>
        <taxon>Bacteria</taxon>
        <taxon>Bacillati</taxon>
        <taxon>Bacillota</taxon>
        <taxon>Clostridia</taxon>
        <taxon>Lachnospirales</taxon>
        <taxon>Lachnospiraceae</taxon>
        <taxon>Blautia</taxon>
    </lineage>
</organism>
<dbReference type="InterPro" id="IPR000415">
    <property type="entry name" value="Nitroreductase-like"/>
</dbReference>
<proteinExistence type="inferred from homology"/>
<comment type="similarity">
    <text evidence="1">Belongs to the nitroreductase family.</text>
</comment>
<dbReference type="Gene3D" id="3.40.109.10">
    <property type="entry name" value="NADH Oxidase"/>
    <property type="match status" value="1"/>
</dbReference>
<dbReference type="InterPro" id="IPR029479">
    <property type="entry name" value="Nitroreductase"/>
</dbReference>
<dbReference type="Pfam" id="PF00881">
    <property type="entry name" value="Nitroreductase"/>
    <property type="match status" value="1"/>
</dbReference>
<evidence type="ECO:0000313" key="5">
    <source>
        <dbReference type="Proteomes" id="UP000823842"/>
    </source>
</evidence>
<comment type="caution">
    <text evidence="4">The sequence shown here is derived from an EMBL/GenBank/DDBJ whole genome shotgun (WGS) entry which is preliminary data.</text>
</comment>
<evidence type="ECO:0000256" key="2">
    <source>
        <dbReference type="ARBA" id="ARBA00023002"/>
    </source>
</evidence>
<dbReference type="PANTHER" id="PTHR43673">
    <property type="entry name" value="NAD(P)H NITROREDUCTASE YDGI-RELATED"/>
    <property type="match status" value="1"/>
</dbReference>
<reference evidence="4" key="2">
    <citation type="submission" date="2021-04" db="EMBL/GenBank/DDBJ databases">
        <authorList>
            <person name="Gilroy R."/>
        </authorList>
    </citation>
    <scope>NUCLEOTIDE SEQUENCE</scope>
    <source>
        <strain evidence="4">ChiSjej1B19-5720</strain>
    </source>
</reference>
<gene>
    <name evidence="4" type="ORF">IAA06_13285</name>
</gene>
<dbReference type="Proteomes" id="UP000823842">
    <property type="component" value="Unassembled WGS sequence"/>
</dbReference>
<protein>
    <submittedName>
        <fullName evidence="4">Nitroreductase family protein</fullName>
    </submittedName>
</protein>
<dbReference type="EMBL" id="DWYZ01000248">
    <property type="protein sequence ID" value="HJB29746.1"/>
    <property type="molecule type" value="Genomic_DNA"/>
</dbReference>
<accession>A0A9D2RXI0</accession>
<evidence type="ECO:0000256" key="1">
    <source>
        <dbReference type="ARBA" id="ARBA00007118"/>
    </source>
</evidence>
<reference evidence="4" key="1">
    <citation type="journal article" date="2021" name="PeerJ">
        <title>Extensive microbial diversity within the chicken gut microbiome revealed by metagenomics and culture.</title>
        <authorList>
            <person name="Gilroy R."/>
            <person name="Ravi A."/>
            <person name="Getino M."/>
            <person name="Pursley I."/>
            <person name="Horton D.L."/>
            <person name="Alikhan N.F."/>
            <person name="Baker D."/>
            <person name="Gharbi K."/>
            <person name="Hall N."/>
            <person name="Watson M."/>
            <person name="Adriaenssens E.M."/>
            <person name="Foster-Nyarko E."/>
            <person name="Jarju S."/>
            <person name="Secka A."/>
            <person name="Antonio M."/>
            <person name="Oren A."/>
            <person name="Chaudhuri R.R."/>
            <person name="La Ragione R."/>
            <person name="Hildebrand F."/>
            <person name="Pallen M.J."/>
        </authorList>
    </citation>
    <scope>NUCLEOTIDE SEQUENCE</scope>
    <source>
        <strain evidence="4">ChiSjej1B19-5720</strain>
    </source>
</reference>
<dbReference type="AlphaFoldDB" id="A0A9D2RXI0"/>
<keyword evidence="2" id="KW-0560">Oxidoreductase</keyword>
<dbReference type="SUPFAM" id="SSF55469">
    <property type="entry name" value="FMN-dependent nitroreductase-like"/>
    <property type="match status" value="1"/>
</dbReference>
<dbReference type="GO" id="GO:0016491">
    <property type="term" value="F:oxidoreductase activity"/>
    <property type="evidence" value="ECO:0007669"/>
    <property type="project" value="UniProtKB-KW"/>
</dbReference>
<feature type="domain" description="Nitroreductase" evidence="3">
    <location>
        <begin position="7"/>
        <end position="161"/>
    </location>
</feature>
<evidence type="ECO:0000313" key="4">
    <source>
        <dbReference type="EMBL" id="HJB29746.1"/>
    </source>
</evidence>
<dbReference type="PANTHER" id="PTHR43673:SF10">
    <property type="entry name" value="NADH DEHYDROGENASE_NAD(P)H NITROREDUCTASE XCC3605-RELATED"/>
    <property type="match status" value="1"/>
</dbReference>